<dbReference type="AlphaFoldDB" id="A0A1H9GUN3"/>
<dbReference type="STRING" id="489703.SAMN04488038_107207"/>
<keyword evidence="2" id="KW-1185">Reference proteome</keyword>
<name>A0A1H9GUN3_9GAMM</name>
<gene>
    <name evidence="1" type="ORF">SAMN04488038_107207</name>
</gene>
<organism evidence="1 2">
    <name type="scientific">Solimonas aquatica</name>
    <dbReference type="NCBI Taxonomy" id="489703"/>
    <lineage>
        <taxon>Bacteria</taxon>
        <taxon>Pseudomonadati</taxon>
        <taxon>Pseudomonadota</taxon>
        <taxon>Gammaproteobacteria</taxon>
        <taxon>Nevskiales</taxon>
        <taxon>Nevskiaceae</taxon>
        <taxon>Solimonas</taxon>
    </lineage>
</organism>
<evidence type="ECO:0000313" key="1">
    <source>
        <dbReference type="EMBL" id="SEQ53760.1"/>
    </source>
</evidence>
<proteinExistence type="predicted"/>
<dbReference type="InterPro" id="IPR021332">
    <property type="entry name" value="DUF2944"/>
</dbReference>
<dbReference type="OrthoDB" id="7057642at2"/>
<dbReference type="RefSeq" id="WP_093285638.1">
    <property type="nucleotide sequence ID" value="NZ_FOFS01000007.1"/>
</dbReference>
<dbReference type="Pfam" id="PF11161">
    <property type="entry name" value="DUF2944"/>
    <property type="match status" value="1"/>
</dbReference>
<accession>A0A1H9GUN3</accession>
<evidence type="ECO:0000313" key="2">
    <source>
        <dbReference type="Proteomes" id="UP000199233"/>
    </source>
</evidence>
<protein>
    <submittedName>
        <fullName evidence="1">Uncharacterized protein</fullName>
    </submittedName>
</protein>
<dbReference type="Proteomes" id="UP000199233">
    <property type="component" value="Unassembled WGS sequence"/>
</dbReference>
<reference evidence="1 2" key="1">
    <citation type="submission" date="2016-10" db="EMBL/GenBank/DDBJ databases">
        <authorList>
            <person name="de Groot N.N."/>
        </authorList>
    </citation>
    <scope>NUCLEOTIDE SEQUENCE [LARGE SCALE GENOMIC DNA]</scope>
    <source>
        <strain evidence="1 2">DSM 25927</strain>
    </source>
</reference>
<dbReference type="EMBL" id="FOFS01000007">
    <property type="protein sequence ID" value="SEQ53760.1"/>
    <property type="molecule type" value="Genomic_DNA"/>
</dbReference>
<sequence length="188" mass="21618">MEDWVYKAMSRWPDVPALYGWLSLDRRGHWRIRGEIISRPQIIDTINRNYAVDARGCWYFQNGPQRGYMQLEYAPFVLYVHKDHLRTHTGQTLSDLLMAFLDEEGSLLLLSEYGAGLLLDQDLPWALTRLYAGEAPADEAQLLAALQRPSGAETGLELHYAQQRVPVQRLDRDAMPETLSFVREPRAS</sequence>